<dbReference type="EMBL" id="JAUDEO010000042">
    <property type="protein sequence ID" value="MDM8334340.1"/>
    <property type="molecule type" value="Genomic_DNA"/>
</dbReference>
<evidence type="ECO:0000256" key="1">
    <source>
        <dbReference type="SAM" id="MobiDB-lite"/>
    </source>
</evidence>
<reference evidence="5" key="1">
    <citation type="submission" date="2023-06" db="EMBL/GenBank/DDBJ databases">
        <title>Identification and characterization of horizontal gene transfer across gut microbiota members of farm animals based on homology search.</title>
        <authorList>
            <person name="Zeman M."/>
            <person name="Kubasova T."/>
            <person name="Jahodarova E."/>
            <person name="Nykrynova M."/>
            <person name="Rychlik I."/>
        </authorList>
    </citation>
    <scope>NUCLEOTIDE SEQUENCE [LARGE SCALE GENOMIC DNA]</scope>
    <source>
        <strain evidence="5">105_WCHN</strain>
    </source>
</reference>
<dbReference type="Pfam" id="PF12182">
    <property type="entry name" value="DUF3642"/>
    <property type="match status" value="1"/>
</dbReference>
<feature type="signal peptide" evidence="2">
    <location>
        <begin position="1"/>
        <end position="29"/>
    </location>
</feature>
<reference evidence="4 5" key="2">
    <citation type="submission" date="2023-06" db="EMBL/GenBank/DDBJ databases">
        <title>Identification and characterization of horizontal gene transfer across gut microbiota members of farm animals based on homology search.</title>
        <authorList>
            <person name="Schwarzerova J."/>
            <person name="Nykrynova M."/>
            <person name="Jureckova K."/>
            <person name="Cejkova D."/>
            <person name="Rychlik I."/>
        </authorList>
    </citation>
    <scope>NUCLEOTIDE SEQUENCE [LARGE SCALE GENOMIC DNA]</scope>
    <source>
        <strain evidence="4 5">105_WCHN</strain>
    </source>
</reference>
<dbReference type="Proteomes" id="UP001529423">
    <property type="component" value="Unassembled WGS sequence"/>
</dbReference>
<evidence type="ECO:0000256" key="2">
    <source>
        <dbReference type="SAM" id="SignalP"/>
    </source>
</evidence>
<reference evidence="4 5" key="3">
    <citation type="submission" date="2023-06" db="EMBL/GenBank/DDBJ databases">
        <authorList>
            <person name="Zeman M."/>
            <person name="Kubasova T."/>
            <person name="Jahodarova E."/>
            <person name="Nykrynova M."/>
            <person name="Rychlik I."/>
        </authorList>
    </citation>
    <scope>NUCLEOTIDE SEQUENCE [LARGE SCALE GENOMIC DNA]</scope>
    <source>
        <strain evidence="4 5">105_WCHN</strain>
    </source>
</reference>
<keyword evidence="5" id="KW-1185">Reference proteome</keyword>
<organism evidence="4 5">
    <name type="scientific">Limosilactobacillus panis</name>
    <dbReference type="NCBI Taxonomy" id="47493"/>
    <lineage>
        <taxon>Bacteria</taxon>
        <taxon>Bacillati</taxon>
        <taxon>Bacillota</taxon>
        <taxon>Bacilli</taxon>
        <taxon>Lactobacillales</taxon>
        <taxon>Lactobacillaceae</taxon>
        <taxon>Limosilactobacillus</taxon>
    </lineage>
</organism>
<gene>
    <name evidence="4" type="ORF">QUW46_07130</name>
</gene>
<evidence type="ECO:0000313" key="5">
    <source>
        <dbReference type="Proteomes" id="UP001529423"/>
    </source>
</evidence>
<comment type="caution">
    <text evidence="4">The sequence shown here is derived from an EMBL/GenBank/DDBJ whole genome shotgun (WGS) entry which is preliminary data.</text>
</comment>
<feature type="chain" id="PRO_5047020709" evidence="2">
    <location>
        <begin position="30"/>
        <end position="229"/>
    </location>
</feature>
<dbReference type="InterPro" id="IPR020961">
    <property type="entry name" value="DUF3642_lipo"/>
</dbReference>
<sequence length="229" mass="24379">MKLGKLSASLLVGSSLLLLVGCGANQANSSSKNAAATTTQVHHARHQDQVVGTFIDKDDGAAILLRSDGTGQYVYADSGEPDTNDQLTWQKDGDHYTVNLKDSNVTSPLTATMVNGELTLTGDDNWNTEHFKKTAKKVDLNQFLADQPKSQGTAATTNTGTTSNGSGDQDSSNSNDGNTKDFTDSYGKHHVEMSGNTDAEGNQMGVDYVTGPDGVQRVMQYNAGHPEDY</sequence>
<proteinExistence type="predicted"/>
<dbReference type="PROSITE" id="PS51257">
    <property type="entry name" value="PROKAR_LIPOPROTEIN"/>
    <property type="match status" value="1"/>
</dbReference>
<feature type="compositionally biased region" description="Low complexity" evidence="1">
    <location>
        <begin position="150"/>
        <end position="177"/>
    </location>
</feature>
<protein>
    <submittedName>
        <fullName evidence="4">Lipocalin/fatty acid-binding family protein</fullName>
    </submittedName>
</protein>
<evidence type="ECO:0000313" key="4">
    <source>
        <dbReference type="EMBL" id="MDM8334340.1"/>
    </source>
</evidence>
<name>A0ABT7VNL6_9LACO</name>
<keyword evidence="2" id="KW-0732">Signal</keyword>
<evidence type="ECO:0000259" key="3">
    <source>
        <dbReference type="Pfam" id="PF12182"/>
    </source>
</evidence>
<accession>A0ABT7VNL6</accession>
<feature type="domain" description="DUF3642" evidence="3">
    <location>
        <begin position="66"/>
        <end position="153"/>
    </location>
</feature>
<feature type="compositionally biased region" description="Basic and acidic residues" evidence="1">
    <location>
        <begin position="178"/>
        <end position="192"/>
    </location>
</feature>
<feature type="region of interest" description="Disordered" evidence="1">
    <location>
        <begin position="146"/>
        <end position="211"/>
    </location>
</feature>
<dbReference type="RefSeq" id="WP_289560801.1">
    <property type="nucleotide sequence ID" value="NZ_JAUDEO010000042.1"/>
</dbReference>